<dbReference type="Gene3D" id="3.40.718.10">
    <property type="entry name" value="Isopropylmalate Dehydrogenase"/>
    <property type="match status" value="1"/>
</dbReference>
<keyword evidence="7" id="KW-0479">Metal-binding</keyword>
<evidence type="ECO:0000256" key="5">
    <source>
        <dbReference type="ARBA" id="ARBA00022435"/>
    </source>
</evidence>
<feature type="binding site" evidence="14">
    <location>
        <position position="103"/>
    </location>
    <ligand>
        <name>NADP(+)</name>
        <dbReference type="ChEBI" id="CHEBI:58349"/>
    </ligand>
</feature>
<dbReference type="STRING" id="699431.SY89_00549"/>
<organism evidence="19 20">
    <name type="scientific">Halolamina pelagica</name>
    <dbReference type="NCBI Taxonomy" id="699431"/>
    <lineage>
        <taxon>Archaea</taxon>
        <taxon>Methanobacteriati</taxon>
        <taxon>Methanobacteriota</taxon>
        <taxon>Stenosarchaea group</taxon>
        <taxon>Halobacteria</taxon>
        <taxon>Halobacteriales</taxon>
        <taxon>Haloferacaceae</taxon>
    </lineage>
</organism>
<evidence type="ECO:0000256" key="11">
    <source>
        <dbReference type="ARBA" id="ARBA00023211"/>
    </source>
</evidence>
<evidence type="ECO:0000256" key="9">
    <source>
        <dbReference type="ARBA" id="ARBA00022857"/>
    </source>
</evidence>
<feature type="modified residue" description="N6-acetyllysine" evidence="17">
    <location>
        <position position="141"/>
    </location>
</feature>
<dbReference type="Pfam" id="PF00180">
    <property type="entry name" value="Iso_dh"/>
    <property type="match status" value="1"/>
</dbReference>
<feature type="site" description="Critical for catalysis" evidence="16">
    <location>
        <position position="229"/>
    </location>
</feature>
<comment type="cofactor">
    <cofactor evidence="15">
        <name>Mg(2+)</name>
        <dbReference type="ChEBI" id="CHEBI:18420"/>
    </cofactor>
    <cofactor evidence="15">
        <name>Mn(2+)</name>
        <dbReference type="ChEBI" id="CHEBI:29035"/>
    </cofactor>
    <text evidence="15">Binds 1 Mg(2+) or Mn(2+) ion per subunit.</text>
</comment>
<feature type="binding site" evidence="13">
    <location>
        <position position="112"/>
    </location>
    <ligand>
        <name>D-threo-isocitrate</name>
        <dbReference type="ChEBI" id="CHEBI:15562"/>
    </ligand>
</feature>
<evidence type="ECO:0000259" key="18">
    <source>
        <dbReference type="SMART" id="SM01329"/>
    </source>
</evidence>
<evidence type="ECO:0000256" key="4">
    <source>
        <dbReference type="ARBA" id="ARBA00013013"/>
    </source>
</evidence>
<dbReference type="Proteomes" id="UP000050535">
    <property type="component" value="Unassembled WGS sequence"/>
</dbReference>
<dbReference type="GO" id="GO:0051287">
    <property type="term" value="F:NAD binding"/>
    <property type="evidence" value="ECO:0007669"/>
    <property type="project" value="InterPro"/>
</dbReference>
<evidence type="ECO:0000256" key="10">
    <source>
        <dbReference type="ARBA" id="ARBA00023002"/>
    </source>
</evidence>
<keyword evidence="9 14" id="KW-0521">NADP</keyword>
<comment type="caution">
    <text evidence="19">The sequence shown here is derived from an EMBL/GenBank/DDBJ whole genome shotgun (WGS) entry which is preliminary data.</text>
</comment>
<evidence type="ECO:0000256" key="2">
    <source>
        <dbReference type="ARBA" id="ARBA00007769"/>
    </source>
</evidence>
<dbReference type="PANTHER" id="PTHR43504">
    <property type="entry name" value="ISOCITRATE DEHYDROGENASE [NADP]"/>
    <property type="match status" value="1"/>
</dbReference>
<dbReference type="InterPro" id="IPR019818">
    <property type="entry name" value="IsoCit/isopropylmalate_DH_CS"/>
</dbReference>
<evidence type="ECO:0000313" key="19">
    <source>
        <dbReference type="EMBL" id="KPN29831.1"/>
    </source>
</evidence>
<comment type="similarity">
    <text evidence="2">Belongs to the isocitrate and isopropylmalate dehydrogenases family.</text>
</comment>
<evidence type="ECO:0000256" key="17">
    <source>
        <dbReference type="PIRSR" id="PIRSR604439-5"/>
    </source>
</evidence>
<dbReference type="GO" id="GO:0006099">
    <property type="term" value="P:tricarboxylic acid cycle"/>
    <property type="evidence" value="ECO:0007669"/>
    <property type="project" value="UniProtKB-KW"/>
</dbReference>
<keyword evidence="20" id="KW-1185">Reference proteome</keyword>
<comment type="cofactor">
    <cofactor evidence="1">
        <name>Mn(2+)</name>
        <dbReference type="ChEBI" id="CHEBI:29035"/>
    </cofactor>
</comment>
<dbReference type="InterPro" id="IPR004439">
    <property type="entry name" value="Isocitrate_DH_NADP_dimer_prok"/>
</dbReference>
<dbReference type="InterPro" id="IPR024084">
    <property type="entry name" value="IsoPropMal-DH-like_dom"/>
</dbReference>
<keyword evidence="6" id="KW-0816">Tricarboxylic acid cycle</keyword>
<dbReference type="GO" id="GO:0000287">
    <property type="term" value="F:magnesium ion binding"/>
    <property type="evidence" value="ECO:0007669"/>
    <property type="project" value="InterPro"/>
</dbReference>
<sequence length="423" mass="46678">MSYEHIEPPESGSKITLADEETGELDVPNDPIIPIIHGDGIGKEVGPAAQKVLTAAAEATGRDVNWMRVYAGETAREMYDENLPDETVEAIREHRVAIKGPLTTPVGAGFRSLNVALRQTLDLYANVRPTYYLDGAPSPMKDPEAMNMVTFRENTEDVYAGIEWEAGTDDVEEVRDFVEQEMGFDETMHDGPIGIGIKPISEKGSKRLVREAIDYAIENDRDKVTLVHKGNIMKFTEGQFGEWGMEVAEEEYPDEEVFAAPDSLWEQEGEVDIPEDAVMVDERLADAMLQWMQLRPDEYDVLAMPNLNGDYLSDAAGAQIGGLGIAPGANFGHGRVLAEPVHGSSPKNAGENKANPTALILSGRLMFEHIGWEDTGTLVRDAVEKTISEGDVTYDIERHREDARKLSTDEYAEAVVENIRELA</sequence>
<reference evidence="20" key="1">
    <citation type="submission" date="2013-11" db="EMBL/GenBank/DDBJ databases">
        <authorList>
            <person name="Hoang H.T."/>
            <person name="Killian M.L."/>
            <person name="Madson D.M."/>
            <person name="Arruda P.H.E."/>
            <person name="Sun D."/>
            <person name="Schwartz K.J."/>
            <person name="Yoon K."/>
        </authorList>
    </citation>
    <scope>NUCLEOTIDE SEQUENCE [LARGE SCALE GENOMIC DNA]</scope>
    <source>
        <strain evidence="20">CDK2</strain>
    </source>
</reference>
<proteinExistence type="inferred from homology"/>
<feature type="binding site" evidence="13">
    <location>
        <position position="152"/>
    </location>
    <ligand>
        <name>D-threo-isocitrate</name>
        <dbReference type="ChEBI" id="CHEBI:15562"/>
    </ligand>
</feature>
<protein>
    <recommendedName>
        <fullName evidence="4">isocitrate dehydrogenase (NADP(+))</fullName>
        <ecNumber evidence="4">1.1.1.42</ecNumber>
    </recommendedName>
</protein>
<feature type="binding site" evidence="14">
    <location>
        <position position="355"/>
    </location>
    <ligand>
        <name>NADP(+)</name>
        <dbReference type="ChEBI" id="CHEBI:58349"/>
    </ligand>
</feature>
<dbReference type="RefSeq" id="WP_054583011.1">
    <property type="nucleotide sequence ID" value="NZ_LGUC01000001.1"/>
</dbReference>
<feature type="domain" description="Isopropylmalate dehydrogenase-like" evidence="18">
    <location>
        <begin position="32"/>
        <end position="415"/>
    </location>
</feature>
<dbReference type="GO" id="GO:0006097">
    <property type="term" value="P:glyoxylate cycle"/>
    <property type="evidence" value="ECO:0007669"/>
    <property type="project" value="UniProtKB-KW"/>
</dbReference>
<comment type="subunit">
    <text evidence="3">Homodimer.</text>
</comment>
<feature type="binding site" evidence="13">
    <location>
        <position position="114"/>
    </location>
    <ligand>
        <name>D-threo-isocitrate</name>
        <dbReference type="ChEBI" id="CHEBI:15562"/>
    </ligand>
</feature>
<dbReference type="SMART" id="SM01329">
    <property type="entry name" value="Iso_dh"/>
    <property type="match status" value="1"/>
</dbReference>
<dbReference type="GO" id="GO:0004450">
    <property type="term" value="F:isocitrate dehydrogenase (NADP+) activity"/>
    <property type="evidence" value="ECO:0007669"/>
    <property type="project" value="UniProtKB-EC"/>
</dbReference>
<feature type="binding site" evidence="15">
    <location>
        <position position="310"/>
    </location>
    <ligand>
        <name>Mg(2+)</name>
        <dbReference type="ChEBI" id="CHEBI:18420"/>
    </ligand>
</feature>
<evidence type="ECO:0000256" key="8">
    <source>
        <dbReference type="ARBA" id="ARBA00022842"/>
    </source>
</evidence>
<evidence type="ECO:0000256" key="13">
    <source>
        <dbReference type="PIRSR" id="PIRSR604439-1"/>
    </source>
</evidence>
<evidence type="ECO:0000256" key="12">
    <source>
        <dbReference type="ARBA" id="ARBA00023554"/>
    </source>
</evidence>
<evidence type="ECO:0000256" key="6">
    <source>
        <dbReference type="ARBA" id="ARBA00022532"/>
    </source>
</evidence>
<dbReference type="AlphaFoldDB" id="A0A0P7FT03"/>
<dbReference type="SUPFAM" id="SSF53659">
    <property type="entry name" value="Isocitrate/Isopropylmalate dehydrogenase-like"/>
    <property type="match status" value="1"/>
</dbReference>
<feature type="site" description="Critical for catalysis" evidence="16">
    <location>
        <position position="159"/>
    </location>
</feature>
<keyword evidence="5" id="KW-0329">Glyoxylate bypass</keyword>
<keyword evidence="11 15" id="KW-0464">Manganese</keyword>
<dbReference type="OrthoDB" id="23624at2157"/>
<dbReference type="PROSITE" id="PS00470">
    <property type="entry name" value="IDH_IMDH"/>
    <property type="match status" value="1"/>
</dbReference>
<dbReference type="PANTHER" id="PTHR43504:SF1">
    <property type="entry name" value="ISOCITRATE DEHYDROGENASE [NADP]"/>
    <property type="match status" value="1"/>
</dbReference>
<dbReference type="PATRIC" id="fig|699431.3.peg.570"/>
<feature type="binding site" evidence="13">
    <location>
        <position position="118"/>
    </location>
    <ligand>
        <name>D-threo-isocitrate</name>
        <dbReference type="ChEBI" id="CHEBI:15562"/>
    </ligand>
</feature>
<dbReference type="EC" id="1.1.1.42" evidence="4"/>
<feature type="binding site" evidence="14">
    <location>
        <position position="398"/>
    </location>
    <ligand>
        <name>NADP(+)</name>
        <dbReference type="ChEBI" id="CHEBI:58349"/>
    </ligand>
</feature>
<keyword evidence="10 19" id="KW-0560">Oxidoreductase</keyword>
<feature type="modified residue" description="Phosphoserine" evidence="17">
    <location>
        <position position="112"/>
    </location>
</feature>
<feature type="binding site" evidence="13">
    <location>
        <position position="128"/>
    </location>
    <ligand>
        <name>D-threo-isocitrate</name>
        <dbReference type="ChEBI" id="CHEBI:15562"/>
    </ligand>
</feature>
<evidence type="ECO:0000256" key="7">
    <source>
        <dbReference type="ARBA" id="ARBA00022723"/>
    </source>
</evidence>
<dbReference type="NCBIfam" id="NF005425">
    <property type="entry name" value="PRK07006.1"/>
    <property type="match status" value="1"/>
</dbReference>
<evidence type="ECO:0000256" key="1">
    <source>
        <dbReference type="ARBA" id="ARBA00001936"/>
    </source>
</evidence>
<evidence type="ECO:0000256" key="14">
    <source>
        <dbReference type="PIRSR" id="PIRSR604439-2"/>
    </source>
</evidence>
<evidence type="ECO:0000256" key="16">
    <source>
        <dbReference type="PIRSR" id="PIRSR604439-4"/>
    </source>
</evidence>
<feature type="modified residue" description="N6-succinyllysine" evidence="17">
    <location>
        <position position="99"/>
    </location>
</feature>
<gene>
    <name evidence="19" type="primary">icd</name>
    <name evidence="19" type="ORF">SY89_00549</name>
</gene>
<feature type="binding site" evidence="14">
    <location>
        <position position="394"/>
    </location>
    <ligand>
        <name>NADP(+)</name>
        <dbReference type="ChEBI" id="CHEBI:58349"/>
    </ligand>
</feature>
<keyword evidence="8 15" id="KW-0460">Magnesium</keyword>
<accession>A0A0P7FT03</accession>
<evidence type="ECO:0000256" key="3">
    <source>
        <dbReference type="ARBA" id="ARBA00011738"/>
    </source>
</evidence>
<name>A0A0P7FT03_9EURY</name>
<evidence type="ECO:0000313" key="20">
    <source>
        <dbReference type="Proteomes" id="UP000050535"/>
    </source>
</evidence>
<comment type="catalytic activity">
    <reaction evidence="12">
        <text>D-threo-isocitrate + NADP(+) = 2-oxoglutarate + CO2 + NADPH</text>
        <dbReference type="Rhea" id="RHEA:19629"/>
        <dbReference type="ChEBI" id="CHEBI:15562"/>
        <dbReference type="ChEBI" id="CHEBI:16526"/>
        <dbReference type="ChEBI" id="CHEBI:16810"/>
        <dbReference type="ChEBI" id="CHEBI:57783"/>
        <dbReference type="ChEBI" id="CHEBI:58349"/>
        <dbReference type="EC" id="1.1.1.42"/>
    </reaction>
</comment>
<evidence type="ECO:0000256" key="15">
    <source>
        <dbReference type="PIRSR" id="PIRSR604439-3"/>
    </source>
</evidence>
<dbReference type="EMBL" id="LGUC01000001">
    <property type="protein sequence ID" value="KPN29831.1"/>
    <property type="molecule type" value="Genomic_DNA"/>
</dbReference>